<dbReference type="InterPro" id="IPR001585">
    <property type="entry name" value="TAL/FSA"/>
</dbReference>
<dbReference type="InterPro" id="IPR013785">
    <property type="entry name" value="Aldolase_TIM"/>
</dbReference>
<evidence type="ECO:0000256" key="1">
    <source>
        <dbReference type="ARBA" id="ARBA00023270"/>
    </source>
</evidence>
<keyword evidence="4" id="KW-1185">Reference proteome</keyword>
<dbReference type="PANTHER" id="PTHR10683:SF18">
    <property type="entry name" value="TRANSALDOLASE"/>
    <property type="match status" value="1"/>
</dbReference>
<protein>
    <submittedName>
        <fullName evidence="3">Transaldolase</fullName>
        <ecNumber evidence="3">2.2.1.2</ecNumber>
    </submittedName>
</protein>
<reference evidence="3 4" key="1">
    <citation type="submission" date="2024-01" db="EMBL/GenBank/DDBJ databases">
        <title>A draft genome for the cacao thread blight pathogen Marasmiellus scandens.</title>
        <authorList>
            <person name="Baruah I.K."/>
            <person name="Leung J."/>
            <person name="Bukari Y."/>
            <person name="Amoako-Attah I."/>
            <person name="Meinhardt L.W."/>
            <person name="Bailey B.A."/>
            <person name="Cohen S.P."/>
        </authorList>
    </citation>
    <scope>NUCLEOTIDE SEQUENCE [LARGE SCALE GENOMIC DNA]</scope>
    <source>
        <strain evidence="3 4">GH-19</strain>
    </source>
</reference>
<accession>A0ABR1IY57</accession>
<dbReference type="GO" id="GO:0004801">
    <property type="term" value="F:transaldolase activity"/>
    <property type="evidence" value="ECO:0007669"/>
    <property type="project" value="UniProtKB-EC"/>
</dbReference>
<keyword evidence="3" id="KW-0808">Transferase</keyword>
<dbReference type="EMBL" id="JBANRG010000060">
    <property type="protein sequence ID" value="KAK7442044.1"/>
    <property type="molecule type" value="Genomic_DNA"/>
</dbReference>
<evidence type="ECO:0000256" key="2">
    <source>
        <dbReference type="SAM" id="MobiDB-lite"/>
    </source>
</evidence>
<dbReference type="SUPFAM" id="SSF51569">
    <property type="entry name" value="Aldolase"/>
    <property type="match status" value="1"/>
</dbReference>
<proteinExistence type="predicted"/>
<feature type="region of interest" description="Disordered" evidence="2">
    <location>
        <begin position="267"/>
        <end position="302"/>
    </location>
</feature>
<keyword evidence="1" id="KW-0704">Schiff base</keyword>
<gene>
    <name evidence="3" type="primary">TALDO1</name>
    <name evidence="3" type="ORF">VKT23_016321</name>
</gene>
<dbReference type="Proteomes" id="UP001498398">
    <property type="component" value="Unassembled WGS sequence"/>
</dbReference>
<dbReference type="EC" id="2.2.1.2" evidence="3"/>
<evidence type="ECO:0000313" key="3">
    <source>
        <dbReference type="EMBL" id="KAK7442044.1"/>
    </source>
</evidence>
<organism evidence="3 4">
    <name type="scientific">Marasmiellus scandens</name>
    <dbReference type="NCBI Taxonomy" id="2682957"/>
    <lineage>
        <taxon>Eukaryota</taxon>
        <taxon>Fungi</taxon>
        <taxon>Dikarya</taxon>
        <taxon>Basidiomycota</taxon>
        <taxon>Agaricomycotina</taxon>
        <taxon>Agaricomycetes</taxon>
        <taxon>Agaricomycetidae</taxon>
        <taxon>Agaricales</taxon>
        <taxon>Marasmiineae</taxon>
        <taxon>Omphalotaceae</taxon>
        <taxon>Marasmiellus</taxon>
    </lineage>
</organism>
<dbReference type="PANTHER" id="PTHR10683">
    <property type="entry name" value="TRANSALDOLASE"/>
    <property type="match status" value="1"/>
</dbReference>
<sequence length="315" mass="34665">MFEKRGIQKGKILISIPATEAGIAAAKELWKDHGIQTNLILVSNVFQAVACADAGATVVSVDVGNVLDWYHRLESADFDQSSGTRDIQILAKYFQHHHIKTQVVGTNFRSLSELNLVYPQMDAVFLDSTKTEKLSSTLVPILPSSFPLGIPSRPGGSSVPTIGKQEWQDDIQSEMEKIPFPPNFISRKSSTESPGNSSIYESGYRFMDNLPASTQSMVAGTLGPALDRMQREIEAIAGIIEEELKRQYALSTCDILDLVDRGRLEAEDTTEEKHSILGSPGLRRRQSAARRDKGGPCSPRFHGEFTGLVQAEQVF</sequence>
<name>A0ABR1IY57_9AGAR</name>
<comment type="caution">
    <text evidence="3">The sequence shown here is derived from an EMBL/GenBank/DDBJ whole genome shotgun (WGS) entry which is preliminary data.</text>
</comment>
<dbReference type="Gene3D" id="3.20.20.70">
    <property type="entry name" value="Aldolase class I"/>
    <property type="match status" value="1"/>
</dbReference>
<evidence type="ECO:0000313" key="4">
    <source>
        <dbReference type="Proteomes" id="UP001498398"/>
    </source>
</evidence>
<dbReference type="Pfam" id="PF00923">
    <property type="entry name" value="TAL_FSA"/>
    <property type="match status" value="1"/>
</dbReference>